<feature type="domain" description="OTU" evidence="1">
    <location>
        <begin position="12"/>
        <end position="145"/>
    </location>
</feature>
<dbReference type="CDD" id="cd22744">
    <property type="entry name" value="OTU"/>
    <property type="match status" value="1"/>
</dbReference>
<dbReference type="InterPro" id="IPR038765">
    <property type="entry name" value="Papain-like_cys_pep_sf"/>
</dbReference>
<dbReference type="Gene3D" id="3.90.70.80">
    <property type="match status" value="1"/>
</dbReference>
<reference evidence="2" key="1">
    <citation type="submission" date="2022-03" db="EMBL/GenBank/DDBJ databases">
        <title>Draft genome sequence of Aduncisulcus paluster, a free-living microaerophilic Fornicata.</title>
        <authorList>
            <person name="Yuyama I."/>
            <person name="Kume K."/>
            <person name="Tamura T."/>
            <person name="Inagaki Y."/>
            <person name="Hashimoto T."/>
        </authorList>
    </citation>
    <scope>NUCLEOTIDE SEQUENCE</scope>
    <source>
        <strain evidence="2">NY0171</strain>
    </source>
</reference>
<evidence type="ECO:0000313" key="2">
    <source>
        <dbReference type="EMBL" id="GKT37293.1"/>
    </source>
</evidence>
<feature type="non-terminal residue" evidence="2">
    <location>
        <position position="954"/>
    </location>
</feature>
<keyword evidence="3" id="KW-1185">Reference proteome</keyword>
<dbReference type="SUPFAM" id="SSF54001">
    <property type="entry name" value="Cysteine proteinases"/>
    <property type="match status" value="1"/>
</dbReference>
<protein>
    <recommendedName>
        <fullName evidence="1">OTU domain-containing protein</fullName>
    </recommendedName>
</protein>
<sequence length="954" mass="109366">MDEDKLAKHHGITIENVPGDGYCLYHAFLKATQQHIKFHSLRDMVHEEMIRNPDYYNNFDEIRKISLKVYISDRKKNKYAGTPEVWALSRLFSQTIVIIQSINGKIFDLAEIVGFPTSDKVVILILRTNGIPLSPFNHYLSGGMNYLENLSSSMQFFCETVFISHDLRPKAKEKIEVLNRPISPITKSPKDQFCQEIESEPSLKRRYSSELSVEAKSSTAQIEEHLKKIHSSITRMENVFKYAIIATANYITSESSESSRLLSKKEIPTSDDHGWDGIEITTNDDSVIDVHSSHGHSDSKIMSTRLCSTKFQSETESKRPKDDINIDLIRNSMEEKVKGTLGHIETTRKGLAEYLRKQLNFRMRFSYEGAKGRFDVNAKERRQLPKPISISGSVLCTQCRDCKYRIKLTAKVLYSNGDGEYKVGESKNNHDPQCCIDMNCIEEKEDISLCLRTAKIKSLIQEQVQTKKLDQCVEEIEAELKTTLSYEHKKRVSRLYNDSFKAYHDDEREEMERTISILNKTETMHTFVLYNEDNFLKSLLCICVQFERMIDDNLLPVLFVDGTYSTIRSGQILYPLTTVAPTGNNLLIGFIICNSKGERKEELRAALLGIDILCRKRKRFNSVITDESPTLTDLFEERTDHPFLCSFHLSRRPSLSKQEKLVMKELMFSCVTLKDTIRLLARKYPHKSEEKWTETLQQSSKKKKSLAISNLEDLIAAKGTKFLGCFRAKVFTAGQTASSRAETSNSAIKKEIIKKFGANRATLSRTVELLLDIASKWWRKTCDNIINDVKKGKDFHEQIPSQYMGKILAEECHDVKTHCVGMPCCHRRAMSGEAKTFFSTNHNFQFVCKTLGRNEMLKRYDMYDDDIMEDTKSCQFISIKETATTTIEDRSDKILRRELSEDIISDVLESKIDLLSLSRQLVTEKALKKELEEEGDVDQGTKIIQGAIESLARS</sequence>
<dbReference type="Pfam" id="PF02338">
    <property type="entry name" value="OTU"/>
    <property type="match status" value="1"/>
</dbReference>
<name>A0ABQ5KXX7_9EUKA</name>
<gene>
    <name evidence="2" type="ORF">ADUPG1_010109</name>
</gene>
<accession>A0ABQ5KXX7</accession>
<comment type="caution">
    <text evidence="2">The sequence shown here is derived from an EMBL/GenBank/DDBJ whole genome shotgun (WGS) entry which is preliminary data.</text>
</comment>
<dbReference type="PROSITE" id="PS50802">
    <property type="entry name" value="OTU"/>
    <property type="match status" value="1"/>
</dbReference>
<dbReference type="InterPro" id="IPR003323">
    <property type="entry name" value="OTU_dom"/>
</dbReference>
<evidence type="ECO:0000259" key="1">
    <source>
        <dbReference type="PROSITE" id="PS50802"/>
    </source>
</evidence>
<proteinExistence type="predicted"/>
<organism evidence="2 3">
    <name type="scientific">Aduncisulcus paluster</name>
    <dbReference type="NCBI Taxonomy" id="2918883"/>
    <lineage>
        <taxon>Eukaryota</taxon>
        <taxon>Metamonada</taxon>
        <taxon>Carpediemonas-like organisms</taxon>
        <taxon>Aduncisulcus</taxon>
    </lineage>
</organism>
<dbReference type="EMBL" id="BQXS01011439">
    <property type="protein sequence ID" value="GKT37293.1"/>
    <property type="molecule type" value="Genomic_DNA"/>
</dbReference>
<dbReference type="Proteomes" id="UP001057375">
    <property type="component" value="Unassembled WGS sequence"/>
</dbReference>
<evidence type="ECO:0000313" key="3">
    <source>
        <dbReference type="Proteomes" id="UP001057375"/>
    </source>
</evidence>